<proteinExistence type="predicted"/>
<dbReference type="EMBL" id="JAHYIQ010000003">
    <property type="protein sequence ID" value="KAK1133570.1"/>
    <property type="molecule type" value="Genomic_DNA"/>
</dbReference>
<dbReference type="Proteomes" id="UP001177670">
    <property type="component" value="Unassembled WGS sequence"/>
</dbReference>
<evidence type="ECO:0000313" key="2">
    <source>
        <dbReference type="Proteomes" id="UP001177670"/>
    </source>
</evidence>
<dbReference type="AlphaFoldDB" id="A0AA40G9F7"/>
<gene>
    <name evidence="1" type="ORF">K0M31_011370</name>
</gene>
<name>A0AA40G9F7_9HYME</name>
<organism evidence="1 2">
    <name type="scientific">Melipona bicolor</name>
    <dbReference type="NCBI Taxonomy" id="60889"/>
    <lineage>
        <taxon>Eukaryota</taxon>
        <taxon>Metazoa</taxon>
        <taxon>Ecdysozoa</taxon>
        <taxon>Arthropoda</taxon>
        <taxon>Hexapoda</taxon>
        <taxon>Insecta</taxon>
        <taxon>Pterygota</taxon>
        <taxon>Neoptera</taxon>
        <taxon>Endopterygota</taxon>
        <taxon>Hymenoptera</taxon>
        <taxon>Apocrita</taxon>
        <taxon>Aculeata</taxon>
        <taxon>Apoidea</taxon>
        <taxon>Anthophila</taxon>
        <taxon>Apidae</taxon>
        <taxon>Melipona</taxon>
    </lineage>
</organism>
<keyword evidence="2" id="KW-1185">Reference proteome</keyword>
<evidence type="ECO:0000313" key="1">
    <source>
        <dbReference type="EMBL" id="KAK1133570.1"/>
    </source>
</evidence>
<comment type="caution">
    <text evidence="1">The sequence shown here is derived from an EMBL/GenBank/DDBJ whole genome shotgun (WGS) entry which is preliminary data.</text>
</comment>
<accession>A0AA40G9F7</accession>
<sequence length="123" mass="13995">MLEQNTQLLFDKELDTLTRTPLRRGQSRSTPQLTGNLPFLSKRFGSARSFNPSLPRPPIVRFGSGRRLLNGGPNAAYFGSLQRLMPYNLEYDFAVIQERNGLDSLEQDATRMQQYWGVATTEL</sequence>
<protein>
    <submittedName>
        <fullName evidence="1">Uncharacterized protein</fullName>
    </submittedName>
</protein>
<reference evidence="1" key="1">
    <citation type="submission" date="2021-10" db="EMBL/GenBank/DDBJ databases">
        <title>Melipona bicolor Genome sequencing and assembly.</title>
        <authorList>
            <person name="Araujo N.S."/>
            <person name="Arias M.C."/>
        </authorList>
    </citation>
    <scope>NUCLEOTIDE SEQUENCE</scope>
    <source>
        <strain evidence="1">USP_2M_L1-L4_2017</strain>
        <tissue evidence="1">Whole body</tissue>
    </source>
</reference>